<evidence type="ECO:0000256" key="1">
    <source>
        <dbReference type="ARBA" id="ARBA00002056"/>
    </source>
</evidence>
<dbReference type="InterPro" id="IPR003835">
    <property type="entry name" value="Glyco_trans_19"/>
</dbReference>
<protein>
    <recommendedName>
        <fullName evidence="3 10">Lipid-A-disaccharide synthase</fullName>
        <ecNumber evidence="2 10">2.4.1.182</ecNumber>
    </recommendedName>
</protein>
<reference evidence="11" key="1">
    <citation type="submission" date="2010-01" db="EMBL/GenBank/DDBJ databases">
        <title>Genome fragments of uncultured bacteria from the North Pacific subtropical Gyre.</title>
        <authorList>
            <person name="Pham V.D."/>
            <person name="Delong E.F."/>
        </authorList>
    </citation>
    <scope>NUCLEOTIDE SEQUENCE</scope>
</reference>
<sequence length="389" mass="43623">MSGSEFKMGEGYPRILILAGETSGDQYGARVAESLKKLWPKCCLVGIGGDAMKSKGVHLLEDLEKLAVMGFYEIMVHVPFFYRLKRRVRKLLDNGSIDLVIPIDYPGFNLSVVRMAKKLDIRVLYYITPKVWAWRPSRAKQLAKNCDHLAVIFPFEADFFQKVGAKVEVTFVGHPLLDEVIPEPDRYRFCQFWGFDPAKPILALFPGSRLQELIQHRELFLATGRCLQNENPDIQIAWAKAGSVSDSVFRGSEFPVISDTQSLLAHARVALVKSGTTTLEATLQGTPFVTVYRTHPLTYLLARLLVNVDYIALPNLLMEKEVVPEVLQGSARPGHLANLLGPLFDMESDVRIRMIKNLNLVRGRLGNPGASERVASLAKFVLEKKDDNL</sequence>
<evidence type="ECO:0000256" key="8">
    <source>
        <dbReference type="ARBA" id="ARBA00023098"/>
    </source>
</evidence>
<organism evidence="11">
    <name type="scientific">uncultured nuHF2 cluster bacterium HF0500_02A10</name>
    <dbReference type="NCBI Taxonomy" id="723588"/>
    <lineage>
        <taxon>Bacteria</taxon>
        <taxon>environmental samples</taxon>
    </lineage>
</organism>
<dbReference type="GO" id="GO:0005543">
    <property type="term" value="F:phospholipid binding"/>
    <property type="evidence" value="ECO:0007669"/>
    <property type="project" value="TreeGrafter"/>
</dbReference>
<evidence type="ECO:0000256" key="10">
    <source>
        <dbReference type="NCBIfam" id="TIGR00215"/>
    </source>
</evidence>
<dbReference type="NCBIfam" id="TIGR00215">
    <property type="entry name" value="lpxB"/>
    <property type="match status" value="1"/>
</dbReference>
<dbReference type="GO" id="GO:0008915">
    <property type="term" value="F:lipid-A-disaccharide synthase activity"/>
    <property type="evidence" value="ECO:0007669"/>
    <property type="project" value="UniProtKB-UniRule"/>
</dbReference>
<dbReference type="GO" id="GO:0016020">
    <property type="term" value="C:membrane"/>
    <property type="evidence" value="ECO:0007669"/>
    <property type="project" value="GOC"/>
</dbReference>
<name>E7C4K2_9BACT</name>
<keyword evidence="6" id="KW-0328">Glycosyltransferase</keyword>
<dbReference type="PANTHER" id="PTHR30372">
    <property type="entry name" value="LIPID-A-DISACCHARIDE SYNTHASE"/>
    <property type="match status" value="1"/>
</dbReference>
<evidence type="ECO:0000313" key="11">
    <source>
        <dbReference type="EMBL" id="ADI22376.1"/>
    </source>
</evidence>
<keyword evidence="8" id="KW-0443">Lipid metabolism</keyword>
<dbReference type="PANTHER" id="PTHR30372:SF4">
    <property type="entry name" value="LIPID-A-DISACCHARIDE SYNTHASE, MITOCHONDRIAL-RELATED"/>
    <property type="match status" value="1"/>
</dbReference>
<dbReference type="EMBL" id="GU567983">
    <property type="protein sequence ID" value="ADI22376.1"/>
    <property type="molecule type" value="Genomic_DNA"/>
</dbReference>
<comment type="catalytic activity">
    <reaction evidence="9">
        <text>a lipid X + a UDP-2-N,3-O-bis[(3R)-3-hydroxyacyl]-alpha-D-glucosamine = a lipid A disaccharide + UDP + H(+)</text>
        <dbReference type="Rhea" id="RHEA:67828"/>
        <dbReference type="ChEBI" id="CHEBI:15378"/>
        <dbReference type="ChEBI" id="CHEBI:58223"/>
        <dbReference type="ChEBI" id="CHEBI:137748"/>
        <dbReference type="ChEBI" id="CHEBI:176338"/>
        <dbReference type="ChEBI" id="CHEBI:176343"/>
        <dbReference type="EC" id="2.4.1.182"/>
    </reaction>
</comment>
<dbReference type="SUPFAM" id="SSF53756">
    <property type="entry name" value="UDP-Glycosyltransferase/glycogen phosphorylase"/>
    <property type="match status" value="1"/>
</dbReference>
<dbReference type="GO" id="GO:0009245">
    <property type="term" value="P:lipid A biosynthetic process"/>
    <property type="evidence" value="ECO:0007669"/>
    <property type="project" value="UniProtKB-UniRule"/>
</dbReference>
<evidence type="ECO:0000256" key="2">
    <source>
        <dbReference type="ARBA" id="ARBA00012687"/>
    </source>
</evidence>
<evidence type="ECO:0000256" key="3">
    <source>
        <dbReference type="ARBA" id="ARBA00020902"/>
    </source>
</evidence>
<proteinExistence type="predicted"/>
<evidence type="ECO:0000256" key="9">
    <source>
        <dbReference type="ARBA" id="ARBA00048975"/>
    </source>
</evidence>
<accession>E7C4K2</accession>
<evidence type="ECO:0000256" key="4">
    <source>
        <dbReference type="ARBA" id="ARBA00022516"/>
    </source>
</evidence>
<evidence type="ECO:0000256" key="7">
    <source>
        <dbReference type="ARBA" id="ARBA00022679"/>
    </source>
</evidence>
<keyword evidence="5" id="KW-0441">Lipid A biosynthesis</keyword>
<dbReference type="AlphaFoldDB" id="E7C4K2"/>
<dbReference type="Pfam" id="PF02684">
    <property type="entry name" value="LpxB"/>
    <property type="match status" value="1"/>
</dbReference>
<dbReference type="EC" id="2.4.1.182" evidence="2 10"/>
<keyword evidence="4" id="KW-0444">Lipid biosynthesis</keyword>
<keyword evidence="7" id="KW-0808">Transferase</keyword>
<evidence type="ECO:0000256" key="6">
    <source>
        <dbReference type="ARBA" id="ARBA00022676"/>
    </source>
</evidence>
<evidence type="ECO:0000256" key="5">
    <source>
        <dbReference type="ARBA" id="ARBA00022556"/>
    </source>
</evidence>
<comment type="function">
    <text evidence="1">Condensation of UDP-2,3-diacylglucosamine and 2,3-diacylglucosamine-1-phosphate to form lipid A disaccharide, a precursor of lipid A, a phosphorylated glycolipid that anchors the lipopolysaccharide to the outer membrane of the cell.</text>
</comment>